<protein>
    <recommendedName>
        <fullName evidence="5">Enoyl reductase (ER) domain-containing protein</fullName>
    </recommendedName>
</protein>
<accession>A0A498RDA2</accession>
<dbReference type="AlphaFoldDB" id="A0A498RDA2"/>
<dbReference type="Pfam" id="PF00107">
    <property type="entry name" value="ADH_zinc_N"/>
    <property type="match status" value="1"/>
</dbReference>
<dbReference type="CDD" id="cd08236">
    <property type="entry name" value="sugar_DH"/>
    <property type="match status" value="1"/>
</dbReference>
<dbReference type="EMBL" id="UPPP01000105">
    <property type="protein sequence ID" value="VBB08945.1"/>
    <property type="molecule type" value="Genomic_DNA"/>
</dbReference>
<evidence type="ECO:0000256" key="3">
    <source>
        <dbReference type="ARBA" id="ARBA00023002"/>
    </source>
</evidence>
<comment type="similarity">
    <text evidence="4">Belongs to the zinc-containing alcohol dehydrogenase family.</text>
</comment>
<dbReference type="InterPro" id="IPR013149">
    <property type="entry name" value="ADH-like_C"/>
</dbReference>
<proteinExistence type="inferred from homology"/>
<keyword evidence="7" id="KW-1185">Reference proteome</keyword>
<sequence length="345" mass="37929">MKAGVLFKTGDIRYVDFDDPVCDDDSVIVKVKACGICGSDPPRMLRHWKYPMPAIAGHEFSGVIVEKGRNVLTHEVNERVSAAPFIPCNQCYYCKSGIYAMCDHYGMLGSKTYGAFAEYIKVPAANLVKIYDMDFEEAAMIEPLAVAAHGVLGIEPLLGDTVAVMGAGIIGQLTIQWLKIVGVNHIIAVDISDRKLETAKNLGANYLINPSKADLIQSIMEITDNLGVDIAMECAGSKITEEQCLLITKKKGKVAYIGIAHSDVLLKENAFEGIFRKELTVKGYFNSYSAPFPGKEWSMSVEYAKKGKLALKQLISHRYPLSEIKQAFAMIGSGKEEYNKMLIIP</sequence>
<dbReference type="Proteomes" id="UP000277811">
    <property type="component" value="Unassembled WGS sequence"/>
</dbReference>
<dbReference type="Pfam" id="PF08240">
    <property type="entry name" value="ADH_N"/>
    <property type="match status" value="1"/>
</dbReference>
<dbReference type="InterPro" id="IPR011032">
    <property type="entry name" value="GroES-like_sf"/>
</dbReference>
<dbReference type="InterPro" id="IPR020843">
    <property type="entry name" value="ER"/>
</dbReference>
<dbReference type="InterPro" id="IPR013154">
    <property type="entry name" value="ADH-like_N"/>
</dbReference>
<dbReference type="SMART" id="SM00829">
    <property type="entry name" value="PKS_ER"/>
    <property type="match status" value="1"/>
</dbReference>
<dbReference type="RefSeq" id="WP_122629780.1">
    <property type="nucleotide sequence ID" value="NZ_UPPP01000105.1"/>
</dbReference>
<reference evidence="6 7" key="1">
    <citation type="submission" date="2018-06" db="EMBL/GenBank/DDBJ databases">
        <authorList>
            <person name="Strepis N."/>
        </authorList>
    </citation>
    <scope>NUCLEOTIDE SEQUENCE [LARGE SCALE GENOMIC DNA]</scope>
    <source>
        <strain evidence="6">LUCI</strain>
    </source>
</reference>
<dbReference type="SUPFAM" id="SSF51735">
    <property type="entry name" value="NAD(P)-binding Rossmann-fold domains"/>
    <property type="match status" value="1"/>
</dbReference>
<evidence type="ECO:0000256" key="1">
    <source>
        <dbReference type="ARBA" id="ARBA00022723"/>
    </source>
</evidence>
<evidence type="ECO:0000313" key="6">
    <source>
        <dbReference type="EMBL" id="VBB08945.1"/>
    </source>
</evidence>
<dbReference type="InterPro" id="IPR050129">
    <property type="entry name" value="Zn_alcohol_dh"/>
</dbReference>
<dbReference type="SUPFAM" id="SSF50129">
    <property type="entry name" value="GroES-like"/>
    <property type="match status" value="1"/>
</dbReference>
<keyword evidence="3" id="KW-0560">Oxidoreductase</keyword>
<comment type="cofactor">
    <cofactor evidence="4">
        <name>Zn(2+)</name>
        <dbReference type="ChEBI" id="CHEBI:29105"/>
    </cofactor>
</comment>
<name>A0A498RDA2_9FIRM</name>
<evidence type="ECO:0000259" key="5">
    <source>
        <dbReference type="SMART" id="SM00829"/>
    </source>
</evidence>
<dbReference type="InterPro" id="IPR036291">
    <property type="entry name" value="NAD(P)-bd_dom_sf"/>
</dbReference>
<dbReference type="PANTHER" id="PTHR43401">
    <property type="entry name" value="L-THREONINE 3-DEHYDROGENASE"/>
    <property type="match status" value="1"/>
</dbReference>
<dbReference type="GO" id="GO:0016491">
    <property type="term" value="F:oxidoreductase activity"/>
    <property type="evidence" value="ECO:0007669"/>
    <property type="project" value="UniProtKB-KW"/>
</dbReference>
<evidence type="ECO:0000256" key="4">
    <source>
        <dbReference type="RuleBase" id="RU361277"/>
    </source>
</evidence>
<dbReference type="PANTHER" id="PTHR43401:SF2">
    <property type="entry name" value="L-THREONINE 3-DEHYDROGENASE"/>
    <property type="match status" value="1"/>
</dbReference>
<keyword evidence="2 4" id="KW-0862">Zinc</keyword>
<organism evidence="6 7">
    <name type="scientific">Lucifera butyrica</name>
    <dbReference type="NCBI Taxonomy" id="1351585"/>
    <lineage>
        <taxon>Bacteria</taxon>
        <taxon>Bacillati</taxon>
        <taxon>Bacillota</taxon>
        <taxon>Negativicutes</taxon>
        <taxon>Veillonellales</taxon>
        <taxon>Veillonellaceae</taxon>
        <taxon>Lucifera</taxon>
    </lineage>
</organism>
<keyword evidence="1 4" id="KW-0479">Metal-binding</keyword>
<dbReference type="OrthoDB" id="9769198at2"/>
<dbReference type="Gene3D" id="3.40.50.720">
    <property type="entry name" value="NAD(P)-binding Rossmann-like Domain"/>
    <property type="match status" value="1"/>
</dbReference>
<evidence type="ECO:0000313" key="7">
    <source>
        <dbReference type="Proteomes" id="UP000277811"/>
    </source>
</evidence>
<dbReference type="Gene3D" id="3.90.180.10">
    <property type="entry name" value="Medium-chain alcohol dehydrogenases, catalytic domain"/>
    <property type="match status" value="1"/>
</dbReference>
<evidence type="ECO:0000256" key="2">
    <source>
        <dbReference type="ARBA" id="ARBA00022833"/>
    </source>
</evidence>
<dbReference type="GO" id="GO:0008270">
    <property type="term" value="F:zinc ion binding"/>
    <property type="evidence" value="ECO:0007669"/>
    <property type="project" value="InterPro"/>
</dbReference>
<gene>
    <name evidence="6" type="ORF">LUCI_4231</name>
</gene>
<dbReference type="InterPro" id="IPR002328">
    <property type="entry name" value="ADH_Zn_CS"/>
</dbReference>
<dbReference type="PROSITE" id="PS00059">
    <property type="entry name" value="ADH_ZINC"/>
    <property type="match status" value="1"/>
</dbReference>
<feature type="domain" description="Enoyl reductase (ER)" evidence="5">
    <location>
        <begin position="10"/>
        <end position="336"/>
    </location>
</feature>